<feature type="region of interest" description="Disordered" evidence="1">
    <location>
        <begin position="1"/>
        <end position="25"/>
    </location>
</feature>
<dbReference type="STRING" id="68239.GCA_000745715_03145"/>
<dbReference type="OrthoDB" id="4274404at2"/>
<sequence>MFRKLPADLTPTEESPGLRVRGGTKYTRSQGDYVCGGCGAEDHANGDNDVKALVDDYSTNHGPAHKRTGR</sequence>
<accession>A0A1I2PIY0</accession>
<reference evidence="2 3" key="1">
    <citation type="submission" date="2016-10" db="EMBL/GenBank/DDBJ databases">
        <authorList>
            <person name="de Groot N.N."/>
        </authorList>
    </citation>
    <scope>NUCLEOTIDE SEQUENCE [LARGE SCALE GENOMIC DNA]</scope>
    <source>
        <strain evidence="2 3">OK461</strain>
    </source>
</reference>
<name>A0A1I2PIY0_9ACTN</name>
<organism evidence="2 3">
    <name type="scientific">Streptomyces mirabilis</name>
    <dbReference type="NCBI Taxonomy" id="68239"/>
    <lineage>
        <taxon>Bacteria</taxon>
        <taxon>Bacillati</taxon>
        <taxon>Actinomycetota</taxon>
        <taxon>Actinomycetes</taxon>
        <taxon>Kitasatosporales</taxon>
        <taxon>Streptomycetaceae</taxon>
        <taxon>Streptomyces</taxon>
    </lineage>
</organism>
<dbReference type="AlphaFoldDB" id="A0A1I2PIY0"/>
<evidence type="ECO:0000313" key="2">
    <source>
        <dbReference type="EMBL" id="SFG13371.1"/>
    </source>
</evidence>
<dbReference type="Proteomes" id="UP000181942">
    <property type="component" value="Unassembled WGS sequence"/>
</dbReference>
<evidence type="ECO:0000313" key="3">
    <source>
        <dbReference type="Proteomes" id="UP000181942"/>
    </source>
</evidence>
<gene>
    <name evidence="2" type="ORF">SAMN02787118_11667</name>
</gene>
<dbReference type="RefSeq" id="WP_075031207.1">
    <property type="nucleotide sequence ID" value="NZ_FONR01000016.1"/>
</dbReference>
<evidence type="ECO:0000256" key="1">
    <source>
        <dbReference type="SAM" id="MobiDB-lite"/>
    </source>
</evidence>
<protein>
    <submittedName>
        <fullName evidence="2">Uncharacterized protein</fullName>
    </submittedName>
</protein>
<proteinExistence type="predicted"/>
<dbReference type="EMBL" id="FONR01000016">
    <property type="protein sequence ID" value="SFG13371.1"/>
    <property type="molecule type" value="Genomic_DNA"/>
</dbReference>